<dbReference type="InterPro" id="IPR045513">
    <property type="entry name" value="DUF6479"/>
</dbReference>
<evidence type="ECO:0008006" key="5">
    <source>
        <dbReference type="Google" id="ProtNLM"/>
    </source>
</evidence>
<evidence type="ECO:0000313" key="3">
    <source>
        <dbReference type="EMBL" id="AXK33994.1"/>
    </source>
</evidence>
<evidence type="ECO:0000256" key="2">
    <source>
        <dbReference type="SAM" id="Phobius"/>
    </source>
</evidence>
<evidence type="ECO:0000313" key="4">
    <source>
        <dbReference type="Proteomes" id="UP000254425"/>
    </source>
</evidence>
<evidence type="ECO:0000256" key="1">
    <source>
        <dbReference type="SAM" id="MobiDB-lite"/>
    </source>
</evidence>
<feature type="compositionally biased region" description="Basic and acidic residues" evidence="1">
    <location>
        <begin position="65"/>
        <end position="78"/>
    </location>
</feature>
<keyword evidence="4" id="KW-1185">Reference proteome</keyword>
<keyword evidence="2" id="KW-1133">Transmembrane helix</keyword>
<keyword evidence="2" id="KW-0472">Membrane</keyword>
<dbReference type="Pfam" id="PF20087">
    <property type="entry name" value="DUF6479"/>
    <property type="match status" value="1"/>
</dbReference>
<organism evidence="3 4">
    <name type="scientific">Streptomyces armeniacus</name>
    <dbReference type="NCBI Taxonomy" id="83291"/>
    <lineage>
        <taxon>Bacteria</taxon>
        <taxon>Bacillati</taxon>
        <taxon>Actinomycetota</taxon>
        <taxon>Actinomycetes</taxon>
        <taxon>Kitasatosporales</taxon>
        <taxon>Streptomycetaceae</taxon>
        <taxon>Streptomyces</taxon>
    </lineage>
</organism>
<feature type="region of interest" description="Disordered" evidence="1">
    <location>
        <begin position="46"/>
        <end position="123"/>
    </location>
</feature>
<dbReference type="Proteomes" id="UP000254425">
    <property type="component" value="Chromosome"/>
</dbReference>
<feature type="compositionally biased region" description="Gly residues" evidence="1">
    <location>
        <begin position="109"/>
        <end position="123"/>
    </location>
</feature>
<dbReference type="RefSeq" id="WP_208879179.1">
    <property type="nucleotide sequence ID" value="NZ_CP031320.1"/>
</dbReference>
<reference evidence="3 4" key="1">
    <citation type="submission" date="2018-07" db="EMBL/GenBank/DDBJ databases">
        <title>Draft genome of the type strain Streptomyces armeniacus ATCC 15676.</title>
        <authorList>
            <person name="Labana P."/>
            <person name="Gosse J.T."/>
            <person name="Boddy C.N."/>
        </authorList>
    </citation>
    <scope>NUCLEOTIDE SEQUENCE [LARGE SCALE GENOMIC DNA]</scope>
    <source>
        <strain evidence="3 4">ATCC 15676</strain>
    </source>
</reference>
<accession>A0A345XQS8</accession>
<sequence>MDAPGTLIPLAATRDHLVGIAPLVIGLVIVGVLIFAVAYGMRLRQRGDMRPSSPTPGQPSQAVGSEDHRLRPDEMPHDGRRRFPHEVRDSGVTETDPEEDEPPPRWHEGGSGSFGSGGFGSRR</sequence>
<gene>
    <name evidence="3" type="ORF">DVA86_16340</name>
</gene>
<protein>
    <recommendedName>
        <fullName evidence="5">Secreted protein</fullName>
    </recommendedName>
</protein>
<dbReference type="AlphaFoldDB" id="A0A345XQS8"/>
<dbReference type="EMBL" id="CP031320">
    <property type="protein sequence ID" value="AXK33994.1"/>
    <property type="molecule type" value="Genomic_DNA"/>
</dbReference>
<feature type="transmembrane region" description="Helical" evidence="2">
    <location>
        <begin position="20"/>
        <end position="41"/>
    </location>
</feature>
<dbReference type="KEGG" id="sarm:DVA86_16340"/>
<name>A0A345XQS8_9ACTN</name>
<keyword evidence="2" id="KW-0812">Transmembrane</keyword>
<proteinExistence type="predicted"/>